<dbReference type="Proteomes" id="UP000006365">
    <property type="component" value="Chromosome"/>
</dbReference>
<dbReference type="KEGG" id="dpr:Despr_1729"/>
<dbReference type="AlphaFoldDB" id="A0A7U3YM15"/>
<sequence length="129" mass="15092">MKHFKIYSRSQEKNKAIKQGFSYPALIFTPIWAIVKGMWVAGTIILFLTLARYTFLILFAKHYPFIDQILDLPLLIISLVFGFKGNKWWESILTSRGFVLVDSIEAINQEQAINQYNYKLHEKYALTNQ</sequence>
<dbReference type="EMBL" id="CP002364">
    <property type="protein sequence ID" value="ADW17879.1"/>
    <property type="molecule type" value="Genomic_DNA"/>
</dbReference>
<gene>
    <name evidence="2" type="ordered locus">Despr_1729</name>
</gene>
<reference evidence="2 3" key="1">
    <citation type="journal article" date="2011" name="Stand. Genomic Sci.">
        <title>Complete genome sequence of Desulfobulbus propionicus type strain (1pr3).</title>
        <authorList>
            <person name="Pagani I."/>
            <person name="Lapidus A."/>
            <person name="Nolan M."/>
            <person name="Lucas S."/>
            <person name="Hammon N."/>
            <person name="Deshpande S."/>
            <person name="Cheng J.F."/>
            <person name="Chertkov O."/>
            <person name="Davenport K."/>
            <person name="Tapia R."/>
            <person name="Han C."/>
            <person name="Goodwin L."/>
            <person name="Pitluck S."/>
            <person name="Liolios K."/>
            <person name="Mavromatis K."/>
            <person name="Ivanova N."/>
            <person name="Mikhailova N."/>
            <person name="Pati A."/>
            <person name="Chen A."/>
            <person name="Palaniappan K."/>
            <person name="Land M."/>
            <person name="Hauser L."/>
            <person name="Chang Y.J."/>
            <person name="Jeffries C.D."/>
            <person name="Detter J.C."/>
            <person name="Brambilla E."/>
            <person name="Kannan K.P."/>
            <person name="Djao O.D."/>
            <person name="Rohde M."/>
            <person name="Pukall R."/>
            <person name="Spring S."/>
            <person name="Goker M."/>
            <person name="Sikorski J."/>
            <person name="Woyke T."/>
            <person name="Bristow J."/>
            <person name="Eisen J.A."/>
            <person name="Markowitz V."/>
            <person name="Hugenholtz P."/>
            <person name="Kyrpides N.C."/>
            <person name="Klenk H.P."/>
        </authorList>
    </citation>
    <scope>NUCLEOTIDE SEQUENCE [LARGE SCALE GENOMIC DNA]</scope>
    <source>
        <strain evidence="3">ATCC 33891 / DSM 2032 / 1pr3</strain>
    </source>
</reference>
<organism evidence="2 3">
    <name type="scientific">Desulfobulbus propionicus (strain ATCC 33891 / DSM 2032 / VKM B-1956 / 1pr3)</name>
    <dbReference type="NCBI Taxonomy" id="577650"/>
    <lineage>
        <taxon>Bacteria</taxon>
        <taxon>Pseudomonadati</taxon>
        <taxon>Thermodesulfobacteriota</taxon>
        <taxon>Desulfobulbia</taxon>
        <taxon>Desulfobulbales</taxon>
        <taxon>Desulfobulbaceae</taxon>
        <taxon>Desulfobulbus</taxon>
    </lineage>
</organism>
<accession>A0A7U3YM15</accession>
<evidence type="ECO:0000313" key="3">
    <source>
        <dbReference type="Proteomes" id="UP000006365"/>
    </source>
</evidence>
<evidence type="ECO:0000313" key="2">
    <source>
        <dbReference type="EMBL" id="ADW17879.1"/>
    </source>
</evidence>
<proteinExistence type="predicted"/>
<keyword evidence="3" id="KW-1185">Reference proteome</keyword>
<keyword evidence="1" id="KW-0472">Membrane</keyword>
<protein>
    <recommendedName>
        <fullName evidence="4">DUF2628 domain-containing protein</fullName>
    </recommendedName>
</protein>
<feature type="transmembrane region" description="Helical" evidence="1">
    <location>
        <begin position="21"/>
        <end position="51"/>
    </location>
</feature>
<evidence type="ECO:0008006" key="4">
    <source>
        <dbReference type="Google" id="ProtNLM"/>
    </source>
</evidence>
<dbReference type="RefSeq" id="WP_015724420.1">
    <property type="nucleotide sequence ID" value="NC_014972.1"/>
</dbReference>
<keyword evidence="1" id="KW-0812">Transmembrane</keyword>
<keyword evidence="1" id="KW-1133">Transmembrane helix</keyword>
<name>A0A7U3YM15_DESPD</name>
<dbReference type="InterPro" id="IPR024399">
    <property type="entry name" value="DUF2628"/>
</dbReference>
<dbReference type="Pfam" id="PF10947">
    <property type="entry name" value="DUF2628"/>
    <property type="match status" value="1"/>
</dbReference>
<evidence type="ECO:0000256" key="1">
    <source>
        <dbReference type="SAM" id="Phobius"/>
    </source>
</evidence>